<dbReference type="OrthoDB" id="6585549at2759"/>
<feature type="non-terminal residue" evidence="2">
    <location>
        <position position="1"/>
    </location>
</feature>
<evidence type="ECO:0000259" key="1">
    <source>
        <dbReference type="Pfam" id="PF05699"/>
    </source>
</evidence>
<name>A0A6G0WP05_APHCR</name>
<dbReference type="InterPro" id="IPR012337">
    <property type="entry name" value="RNaseH-like_sf"/>
</dbReference>
<accession>A0A6G0WP05</accession>
<evidence type="ECO:0000313" key="3">
    <source>
        <dbReference type="Proteomes" id="UP000478052"/>
    </source>
</evidence>
<dbReference type="PANTHER" id="PTHR45749">
    <property type="match status" value="1"/>
</dbReference>
<dbReference type="GO" id="GO:0046983">
    <property type="term" value="F:protein dimerization activity"/>
    <property type="evidence" value="ECO:0007669"/>
    <property type="project" value="InterPro"/>
</dbReference>
<keyword evidence="3" id="KW-1185">Reference proteome</keyword>
<protein>
    <recommendedName>
        <fullName evidence="1">HAT C-terminal dimerisation domain-containing protein</fullName>
    </recommendedName>
</protein>
<organism evidence="2 3">
    <name type="scientific">Aphis craccivora</name>
    <name type="common">Cowpea aphid</name>
    <dbReference type="NCBI Taxonomy" id="307492"/>
    <lineage>
        <taxon>Eukaryota</taxon>
        <taxon>Metazoa</taxon>
        <taxon>Ecdysozoa</taxon>
        <taxon>Arthropoda</taxon>
        <taxon>Hexapoda</taxon>
        <taxon>Insecta</taxon>
        <taxon>Pterygota</taxon>
        <taxon>Neoptera</taxon>
        <taxon>Paraneoptera</taxon>
        <taxon>Hemiptera</taxon>
        <taxon>Sternorrhyncha</taxon>
        <taxon>Aphidomorpha</taxon>
        <taxon>Aphidoidea</taxon>
        <taxon>Aphididae</taxon>
        <taxon>Aphidini</taxon>
        <taxon>Aphis</taxon>
        <taxon>Aphis</taxon>
    </lineage>
</organism>
<dbReference type="AlphaFoldDB" id="A0A6G0WP05"/>
<reference evidence="2 3" key="1">
    <citation type="submission" date="2019-08" db="EMBL/GenBank/DDBJ databases">
        <title>Whole genome of Aphis craccivora.</title>
        <authorList>
            <person name="Voronova N.V."/>
            <person name="Shulinski R.S."/>
            <person name="Bandarenka Y.V."/>
            <person name="Zhorov D.G."/>
            <person name="Warner D."/>
        </authorList>
    </citation>
    <scope>NUCLEOTIDE SEQUENCE [LARGE SCALE GENOMIC DNA]</scope>
    <source>
        <strain evidence="2">180601</strain>
        <tissue evidence="2">Whole Body</tissue>
    </source>
</reference>
<evidence type="ECO:0000313" key="2">
    <source>
        <dbReference type="EMBL" id="KAF0729110.1"/>
    </source>
</evidence>
<dbReference type="Pfam" id="PF05699">
    <property type="entry name" value="Dimer_Tnp_hAT"/>
    <property type="match status" value="1"/>
</dbReference>
<dbReference type="EMBL" id="VUJU01008551">
    <property type="protein sequence ID" value="KAF0729110.1"/>
    <property type="molecule type" value="Genomic_DNA"/>
</dbReference>
<proteinExistence type="predicted"/>
<dbReference type="SUPFAM" id="SSF53098">
    <property type="entry name" value="Ribonuclease H-like"/>
    <property type="match status" value="1"/>
</dbReference>
<dbReference type="InterPro" id="IPR008906">
    <property type="entry name" value="HATC_C_dom"/>
</dbReference>
<dbReference type="Proteomes" id="UP000478052">
    <property type="component" value="Unassembled WGS sequence"/>
</dbReference>
<dbReference type="PANTHER" id="PTHR45749:SF37">
    <property type="entry name" value="OS05G0311600 PROTEIN"/>
    <property type="match status" value="1"/>
</dbReference>
<gene>
    <name evidence="2" type="ORF">FWK35_00020743</name>
</gene>
<sequence length="608" mass="70283">INVVKNVEQSLKSNQNDKGIAVFKKFQKVIQNNKGLKIKGSTPILPKAKRLLIASQGTNEWSNIKRNIEQHELLPEHLQSEMSKALYINNHRIDLKMVHGTHKKVAENCEILKVVIDALLYTARQNIAHRGHNEHKLSNNSGNFLELINLIGKYVYMGKIKERLIALETADDSSGKGIFDVFQKIMEQYNINWKEYLYAQSYDGAASMQGQYKGLKTLIQKENDKTIYVWCFAHRLNLVIIDIADCSTNTKNFFGDLQALRVRSMKNFSDTSWTSHGRVIEVVYSKFDALLDSLQKLSNSEDRITSTGANNFLKIITSFNFILSIVFMKNIFDITTPLSNYLQSKFLDFIEAINLINTSIEQLTNKRNDTEYEKLLSKAKQFAENNYLPLASFKENRRRNKKKNAWGKQWKWILDQIINSIRTRFNESHKIMKDLAMLSPERITLYNNQNQILPDDAFNRLRTWIQNLNLVSSINFPSQFHTEIKNTIKQGEGDQNSDCELNTSSSRKKIKFHTMLHVLSTMDLSVAFPNLYLAFKDYGTIPVSSETAERTFSKVILIKTRLRTMVSEGRLKSLLMLSVEKDVQIDYKEIINQFRQSSMILQRALLFV</sequence>
<feature type="domain" description="HAT C-terminal dimerisation" evidence="1">
    <location>
        <begin position="526"/>
        <end position="580"/>
    </location>
</feature>
<comment type="caution">
    <text evidence="2">The sequence shown here is derived from an EMBL/GenBank/DDBJ whole genome shotgun (WGS) entry which is preliminary data.</text>
</comment>